<dbReference type="SUPFAM" id="SSF63829">
    <property type="entry name" value="Calcium-dependent phosphotriesterase"/>
    <property type="match status" value="1"/>
</dbReference>
<keyword evidence="1" id="KW-0732">Signal</keyword>
<keyword evidence="3" id="KW-1185">Reference proteome</keyword>
<organism evidence="2 3">
    <name type="scientific">Gnomoniopsis smithogilvyi</name>
    <dbReference type="NCBI Taxonomy" id="1191159"/>
    <lineage>
        <taxon>Eukaryota</taxon>
        <taxon>Fungi</taxon>
        <taxon>Dikarya</taxon>
        <taxon>Ascomycota</taxon>
        <taxon>Pezizomycotina</taxon>
        <taxon>Sordariomycetes</taxon>
        <taxon>Sordariomycetidae</taxon>
        <taxon>Diaporthales</taxon>
        <taxon>Gnomoniaceae</taxon>
        <taxon>Gnomoniopsis</taxon>
    </lineage>
</organism>
<dbReference type="AlphaFoldDB" id="A0A9W8Z647"/>
<evidence type="ECO:0000313" key="2">
    <source>
        <dbReference type="EMBL" id="KAJ4397529.1"/>
    </source>
</evidence>
<dbReference type="OrthoDB" id="4434395at2759"/>
<comment type="caution">
    <text evidence="2">The sequence shown here is derived from an EMBL/GenBank/DDBJ whole genome shotgun (WGS) entry which is preliminary data.</text>
</comment>
<feature type="chain" id="PRO_5040721514" description="TRI14-like protein" evidence="1">
    <location>
        <begin position="26"/>
        <end position="373"/>
    </location>
</feature>
<name>A0A9W8Z647_9PEZI</name>
<dbReference type="Pfam" id="PF22701">
    <property type="entry name" value="Mala_s_1-like"/>
    <property type="match status" value="1"/>
</dbReference>
<dbReference type="CDD" id="cd12811">
    <property type="entry name" value="MALA"/>
    <property type="match status" value="1"/>
</dbReference>
<evidence type="ECO:0000256" key="1">
    <source>
        <dbReference type="SAM" id="SignalP"/>
    </source>
</evidence>
<evidence type="ECO:0000313" key="3">
    <source>
        <dbReference type="Proteomes" id="UP001140453"/>
    </source>
</evidence>
<evidence type="ECO:0008006" key="4">
    <source>
        <dbReference type="Google" id="ProtNLM"/>
    </source>
</evidence>
<accession>A0A9W8Z647</accession>
<dbReference type="Proteomes" id="UP001140453">
    <property type="component" value="Unassembled WGS sequence"/>
</dbReference>
<proteinExistence type="predicted"/>
<protein>
    <recommendedName>
        <fullName evidence="4">TRI14-like protein</fullName>
    </recommendedName>
</protein>
<dbReference type="InterPro" id="IPR054550">
    <property type="entry name" value="Mala_s_1-like"/>
</dbReference>
<sequence>MRTTGMAFSALGLSALAAFASVVESLPTSNTSLCPAFNSGTFTIDAFQLYPENAKFDPVRCRVYFGALFNASVAVYDPYNNNITESINFPGLSGDINIHLGPALPDASGRLTVLLDAAAAFSTGGADVSGTNVILKYDFNTNSVLWQHNISAEVTQGRFGGFQDVAHDKDQNVYIVGTFPGTILRVRDDGTGLAPWFLPEPAALANTTVAGFAGIASIAEKDLLLVNNQADGQIYRFDGVSGAVNGTPILIPRTDAGNGSTSAPIGASDAILLPAKYGGTILLVSVDAEGTVVLRSKDGTWRSAETLGLISNNVPEAAGGLTPAPLQIGPDKIFAVEEFFADPVVPGTTAGNRTLFPLVDITAQVDALLAKFP</sequence>
<gene>
    <name evidence="2" type="ORF">N0V93_001760</name>
</gene>
<dbReference type="EMBL" id="JAPEVB010000001">
    <property type="protein sequence ID" value="KAJ4397529.1"/>
    <property type="molecule type" value="Genomic_DNA"/>
</dbReference>
<reference evidence="2" key="1">
    <citation type="submission" date="2022-10" db="EMBL/GenBank/DDBJ databases">
        <title>Tapping the CABI collections for fungal endophytes: first genome assemblies for Collariella, Neodidymelliopsis, Ascochyta clinopodiicola, Didymella pomorum, Didymosphaeria variabile, Neocosmospora piperis and Neocucurbitaria cava.</title>
        <authorList>
            <person name="Hill R."/>
        </authorList>
    </citation>
    <scope>NUCLEOTIDE SEQUENCE</scope>
    <source>
        <strain evidence="2">IMI 355082</strain>
    </source>
</reference>
<feature type="signal peptide" evidence="1">
    <location>
        <begin position="1"/>
        <end position="25"/>
    </location>
</feature>